<dbReference type="Gene3D" id="1.10.510.10">
    <property type="entry name" value="Transferase(Phosphotransferase) domain 1"/>
    <property type="match status" value="1"/>
</dbReference>
<evidence type="ECO:0000313" key="1">
    <source>
        <dbReference type="EMBL" id="PMD39606.1"/>
    </source>
</evidence>
<proteinExistence type="predicted"/>
<keyword evidence="2" id="KW-1185">Reference proteome</keyword>
<sequence>MMGPYGELFGSSAENEEDADIEILQKQNSMTGSYPLSLIERAGGEWPALFRLLAVMDRLQGGAVTWRWVMQELKIPEEDGAFIERVLKIDPAERPTADALLKDKWLAE</sequence>
<gene>
    <name evidence="1" type="ORF">L207DRAFT_24149</name>
</gene>
<evidence type="ECO:0000313" key="2">
    <source>
        <dbReference type="Proteomes" id="UP000235786"/>
    </source>
</evidence>
<dbReference type="Proteomes" id="UP000235786">
    <property type="component" value="Unassembled WGS sequence"/>
</dbReference>
<organism evidence="1 2">
    <name type="scientific">Hyaloscypha variabilis (strain UAMH 11265 / GT02V1 / F)</name>
    <name type="common">Meliniomyces variabilis</name>
    <dbReference type="NCBI Taxonomy" id="1149755"/>
    <lineage>
        <taxon>Eukaryota</taxon>
        <taxon>Fungi</taxon>
        <taxon>Dikarya</taxon>
        <taxon>Ascomycota</taxon>
        <taxon>Pezizomycotina</taxon>
        <taxon>Leotiomycetes</taxon>
        <taxon>Helotiales</taxon>
        <taxon>Hyaloscyphaceae</taxon>
        <taxon>Hyaloscypha</taxon>
        <taxon>Hyaloscypha variabilis</taxon>
    </lineage>
</organism>
<accession>A0A2J6RM55</accession>
<protein>
    <recommendedName>
        <fullName evidence="3">Protein kinase domain-containing protein</fullName>
    </recommendedName>
</protein>
<evidence type="ECO:0008006" key="3">
    <source>
        <dbReference type="Google" id="ProtNLM"/>
    </source>
</evidence>
<reference evidence="1 2" key="1">
    <citation type="submission" date="2016-04" db="EMBL/GenBank/DDBJ databases">
        <title>A degradative enzymes factory behind the ericoid mycorrhizal symbiosis.</title>
        <authorList>
            <consortium name="DOE Joint Genome Institute"/>
            <person name="Martino E."/>
            <person name="Morin E."/>
            <person name="Grelet G."/>
            <person name="Kuo A."/>
            <person name="Kohler A."/>
            <person name="Daghino S."/>
            <person name="Barry K."/>
            <person name="Choi C."/>
            <person name="Cichocki N."/>
            <person name="Clum A."/>
            <person name="Copeland A."/>
            <person name="Hainaut M."/>
            <person name="Haridas S."/>
            <person name="Labutti K."/>
            <person name="Lindquist E."/>
            <person name="Lipzen A."/>
            <person name="Khouja H.-R."/>
            <person name="Murat C."/>
            <person name="Ohm R."/>
            <person name="Olson A."/>
            <person name="Spatafora J."/>
            <person name="Veneault-Fourrey C."/>
            <person name="Henrissat B."/>
            <person name="Grigoriev I."/>
            <person name="Martin F."/>
            <person name="Perotto S."/>
        </authorList>
    </citation>
    <scope>NUCLEOTIDE SEQUENCE [LARGE SCALE GENOMIC DNA]</scope>
    <source>
        <strain evidence="1 2">F</strain>
    </source>
</reference>
<name>A0A2J6RM55_HYAVF</name>
<dbReference type="AlphaFoldDB" id="A0A2J6RM55"/>
<dbReference type="InterPro" id="IPR011009">
    <property type="entry name" value="Kinase-like_dom_sf"/>
</dbReference>
<dbReference type="SUPFAM" id="SSF56112">
    <property type="entry name" value="Protein kinase-like (PK-like)"/>
    <property type="match status" value="1"/>
</dbReference>
<dbReference type="EMBL" id="KZ613946">
    <property type="protein sequence ID" value="PMD39606.1"/>
    <property type="molecule type" value="Genomic_DNA"/>
</dbReference>
<dbReference type="OrthoDB" id="3544210at2759"/>